<organism evidence="1">
    <name type="scientific">Arion vulgaris</name>
    <dbReference type="NCBI Taxonomy" id="1028688"/>
    <lineage>
        <taxon>Eukaryota</taxon>
        <taxon>Metazoa</taxon>
        <taxon>Spiralia</taxon>
        <taxon>Lophotrochozoa</taxon>
        <taxon>Mollusca</taxon>
        <taxon>Gastropoda</taxon>
        <taxon>Heterobranchia</taxon>
        <taxon>Euthyneura</taxon>
        <taxon>Panpulmonata</taxon>
        <taxon>Eupulmonata</taxon>
        <taxon>Stylommatophora</taxon>
        <taxon>Helicina</taxon>
        <taxon>Arionoidea</taxon>
        <taxon>Arionidae</taxon>
        <taxon>Arion</taxon>
    </lineage>
</organism>
<gene>
    <name evidence="1" type="primary">ORF6118</name>
</gene>
<reference evidence="1" key="1">
    <citation type="submission" date="2014-12" db="EMBL/GenBank/DDBJ databases">
        <title>Insight into the proteome of Arion vulgaris.</title>
        <authorList>
            <person name="Aradska J."/>
            <person name="Bulat T."/>
            <person name="Smidak R."/>
            <person name="Sarate P."/>
            <person name="Gangsoo J."/>
            <person name="Sialana F."/>
            <person name="Bilban M."/>
            <person name="Lubec G."/>
        </authorList>
    </citation>
    <scope>NUCLEOTIDE SEQUENCE</scope>
    <source>
        <tissue evidence="1">Skin</tissue>
    </source>
</reference>
<accession>A0A0B6XZS9</accession>
<dbReference type="AlphaFoldDB" id="A0A0B6XZS9"/>
<dbReference type="EMBL" id="HACG01002166">
    <property type="protein sequence ID" value="CEK49031.1"/>
    <property type="molecule type" value="Transcribed_RNA"/>
</dbReference>
<name>A0A0B6XZS9_9EUPU</name>
<evidence type="ECO:0000313" key="1">
    <source>
        <dbReference type="EMBL" id="CEK49031.1"/>
    </source>
</evidence>
<feature type="non-terminal residue" evidence="1">
    <location>
        <position position="55"/>
    </location>
</feature>
<protein>
    <submittedName>
        <fullName evidence="1">Uncharacterized protein</fullName>
    </submittedName>
</protein>
<proteinExistence type="predicted"/>
<sequence>MIPPEVVITMKPNCLDGRRFVVHFSKSLIDTSNLGLTTPHWIDRQIKYINMFHVT</sequence>